<dbReference type="PANTHER" id="PTHR31174:SF31">
    <property type="entry name" value="LATE EMBRYOGENESIS ABUNDANT PROTEIN 3"/>
    <property type="match status" value="1"/>
</dbReference>
<evidence type="ECO:0000259" key="3">
    <source>
        <dbReference type="Pfam" id="PF04927"/>
    </source>
</evidence>
<evidence type="ECO:0000256" key="2">
    <source>
        <dbReference type="ARBA" id="ARBA00022737"/>
    </source>
</evidence>
<protein>
    <submittedName>
        <fullName evidence="5">Uncharacterized protein LOC104216384</fullName>
    </submittedName>
</protein>
<organism evidence="4 5">
    <name type="scientific">Nicotiana sylvestris</name>
    <name type="common">Wood tobacco</name>
    <name type="synonym">South American tobacco</name>
    <dbReference type="NCBI Taxonomy" id="4096"/>
    <lineage>
        <taxon>Eukaryota</taxon>
        <taxon>Viridiplantae</taxon>
        <taxon>Streptophyta</taxon>
        <taxon>Embryophyta</taxon>
        <taxon>Tracheophyta</taxon>
        <taxon>Spermatophyta</taxon>
        <taxon>Magnoliopsida</taxon>
        <taxon>eudicotyledons</taxon>
        <taxon>Gunneridae</taxon>
        <taxon>Pentapetalae</taxon>
        <taxon>asterids</taxon>
        <taxon>lamiids</taxon>
        <taxon>Solanales</taxon>
        <taxon>Solanaceae</taxon>
        <taxon>Nicotianoideae</taxon>
        <taxon>Nicotianeae</taxon>
        <taxon>Nicotiana</taxon>
    </lineage>
</organism>
<reference evidence="5" key="2">
    <citation type="submission" date="2025-08" db="UniProtKB">
        <authorList>
            <consortium name="RefSeq"/>
        </authorList>
    </citation>
    <scope>IDENTIFICATION</scope>
    <source>
        <tissue evidence="5">Leaf</tissue>
    </source>
</reference>
<keyword evidence="4" id="KW-1185">Reference proteome</keyword>
<dbReference type="RefSeq" id="XP_009764712.1">
    <property type="nucleotide sequence ID" value="XM_009766410.1"/>
</dbReference>
<feature type="domain" description="SMP" evidence="3">
    <location>
        <begin position="733"/>
        <end position="790"/>
    </location>
</feature>
<gene>
    <name evidence="5" type="primary">LOC104216384</name>
</gene>
<reference evidence="4" key="1">
    <citation type="journal article" date="2013" name="Genome Biol.">
        <title>Reference genomes and transcriptomes of Nicotiana sylvestris and Nicotiana tomentosiformis.</title>
        <authorList>
            <person name="Sierro N."/>
            <person name="Battey J.N."/>
            <person name="Ouadi S."/>
            <person name="Bovet L."/>
            <person name="Goepfert S."/>
            <person name="Bakaher N."/>
            <person name="Peitsch M.C."/>
            <person name="Ivanov N.V."/>
        </authorList>
    </citation>
    <scope>NUCLEOTIDE SEQUENCE [LARGE SCALE GENOMIC DNA]</scope>
</reference>
<dbReference type="InterPro" id="IPR007011">
    <property type="entry name" value="LEA_SMP_dom"/>
</dbReference>
<evidence type="ECO:0000313" key="4">
    <source>
        <dbReference type="Proteomes" id="UP000189701"/>
    </source>
</evidence>
<keyword evidence="2" id="KW-0677">Repeat</keyword>
<evidence type="ECO:0000313" key="5">
    <source>
        <dbReference type="RefSeq" id="XP_009764712.1"/>
    </source>
</evidence>
<dbReference type="AlphaFoldDB" id="A0A1U7V9K7"/>
<sequence>MREELNGSERLKIITHRSFKNKVTSWFETIKLVPDKLVCDSVASRKEDVTEGSSSSEITLLPPLGGSSFMNIYFKFLVIENFIIYAIRFWVHNPNLKKQIIMNYVNRVNAWFESYFGSCICELFVTGQRIKANGFSLDVSICNVVIGKYIKSAKVGDVQFVPKEVPEKFIVRWNVIVGYTLYSFSNSNLLWIVSSFKNVRKNRMMYLVDLAASLDLRLGPEADIYGYTIVLFWLVSLNGLKLILSQWNKDFGFGSSKHVDQFPFLSIIHQKWLRQYCIIDEQLLPTWLNHLFYNSSRATTEFSVIICKMQEMIVLESGTFDILQMLQAVVSNGIPMVARRLYKFRKEVQKELGIGEDVKVIILKFGGQLASWKSKIRHLPTGWWCLVCVVSERQQLSPNIIKLRKDGYGPNSKVLAYKLLIVLVHRDYLTEELFLRNMLESYQGGEVAASLQDIAYGKSYIIDKLIRQHDVMVLGYQSQRVHRSDLYIPDWYSNADPTKIEKYTIRDLIVVADLFNYEKDFAVAKASRRLAGMGEISFLKAYKCLLEKMFKGSIPYLYHLGLIRRKIAALFQRACYDVCSLLRFQNCGALSNLEEGLMGCCRFQRANRYKYGDVFEVSEKIASKPIAPKDAASIQSAENKELGHIPKGGPASIMQSAAVLNQRFGGVGRNDMTDIARDKGVTVSQTEIEGTPIVTEAVGGEVLAQYTHPSTGGGGGGGGSTVEATLSLDADVVTIGEALELAALSAGDKPVDESDAAAIQAAEVRATGLGHVVPGGVGAEAQRAAAVNIRTTRDEQKTKLSDVLTDATSKLVDYKPVTKEDALGVVGAEIRNKPDLATHPGGVAASMAAAANLNKA</sequence>
<dbReference type="Proteomes" id="UP000189701">
    <property type="component" value="Unplaced"/>
</dbReference>
<dbReference type="eggNOG" id="KOG0631">
    <property type="taxonomic scope" value="Eukaryota"/>
</dbReference>
<dbReference type="InterPro" id="IPR042971">
    <property type="entry name" value="LEA_SMP"/>
</dbReference>
<name>A0A1U7V9K7_NICSY</name>
<feature type="domain" description="SMP" evidence="3">
    <location>
        <begin position="798"/>
        <end position="855"/>
    </location>
</feature>
<evidence type="ECO:0000256" key="1">
    <source>
        <dbReference type="ARBA" id="ARBA00010733"/>
    </source>
</evidence>
<accession>A0A1U7V9K7</accession>
<dbReference type="PANTHER" id="PTHR31174">
    <property type="entry name" value="SEED MATURATION FAMILY PROTEIN"/>
    <property type="match status" value="1"/>
</dbReference>
<proteinExistence type="inferred from homology"/>
<feature type="domain" description="SMP" evidence="3">
    <location>
        <begin position="610"/>
        <end position="663"/>
    </location>
</feature>
<dbReference type="Pfam" id="PF04927">
    <property type="entry name" value="SMP"/>
    <property type="match status" value="3"/>
</dbReference>
<comment type="similarity">
    <text evidence="1">Belongs to the LEA type SMP family.</text>
</comment>